<dbReference type="EMBL" id="BSDQ01000001">
    <property type="protein sequence ID" value="GLI30385.1"/>
    <property type="molecule type" value="Genomic_DNA"/>
</dbReference>
<organism evidence="1 2">
    <name type="scientific">Brachybacterium conglomeratum</name>
    <dbReference type="NCBI Taxonomy" id="47846"/>
    <lineage>
        <taxon>Bacteria</taxon>
        <taxon>Bacillati</taxon>
        <taxon>Actinomycetota</taxon>
        <taxon>Actinomycetes</taxon>
        <taxon>Micrococcales</taxon>
        <taxon>Dermabacteraceae</taxon>
        <taxon>Brachybacterium</taxon>
    </lineage>
</organism>
<reference evidence="1" key="1">
    <citation type="submission" date="2022-12" db="EMBL/GenBank/DDBJ databases">
        <title>Reference genome sequencing for broad-spectrum identification of bacterial and archaeal isolates by mass spectrometry.</title>
        <authorList>
            <person name="Sekiguchi Y."/>
            <person name="Tourlousse D.M."/>
        </authorList>
    </citation>
    <scope>NUCLEOTIDE SEQUENCE</scope>
    <source>
        <strain evidence="1">5-2</strain>
    </source>
</reference>
<sequence>MPARSRSSVPVVCECPRVRHVHGEYTCYASCGCGCPPCMDAARRYRAESRIRLAREGASFLPIGPVQEHIKVLRGRGIGTRRLAELSGVHARMIQAIVVGSRGPRDGELRSVRRATAEALLAVAPSAAAVAPQRQLDATGTRRRMQALAAMGWCRAELSRRGGFTPTTAGRLMVAEWCSLSSARRVHALYEELWDQAPPSATRAERSAVSRILREAEQQQWAPPAAWDDELIDDPAAEPTVLEPEGDDMDARLDELVFLASTGEDLDRAARRLGWGGVGVGAVSRGGPRSPRGQAPLPRGLGGGGMSAAQQAVSGAITARGRFVATFPYYGGLTRERLARHVRWPFLELAEAEGVELLPGDPTVRIDRTGAGDFVVVSQAAVSRRPVAEVRRRAAEMAYEHEQAHPLLAKWISKHLQEVAS</sequence>
<evidence type="ECO:0000313" key="2">
    <source>
        <dbReference type="Proteomes" id="UP001144451"/>
    </source>
</evidence>
<evidence type="ECO:0000313" key="1">
    <source>
        <dbReference type="EMBL" id="GLI30385.1"/>
    </source>
</evidence>
<protein>
    <submittedName>
        <fullName evidence="1">Uncharacterized protein</fullName>
    </submittedName>
</protein>
<comment type="caution">
    <text evidence="1">The sequence shown here is derived from an EMBL/GenBank/DDBJ whole genome shotgun (WGS) entry which is preliminary data.</text>
</comment>
<gene>
    <name evidence="1" type="ORF">BCONGLO52_12260</name>
</gene>
<keyword evidence="2" id="KW-1185">Reference proteome</keyword>
<accession>A0ABQ5RHR9</accession>
<dbReference type="Proteomes" id="UP001144451">
    <property type="component" value="Unassembled WGS sequence"/>
</dbReference>
<proteinExistence type="predicted"/>
<name>A0ABQ5RHR9_9MICO</name>